<keyword evidence="3" id="KW-0597">Phosphoprotein</keyword>
<dbReference type="SMART" id="SM00387">
    <property type="entry name" value="HATPase_c"/>
    <property type="match status" value="1"/>
</dbReference>
<dbReference type="InterPro" id="IPR055558">
    <property type="entry name" value="DUF7134"/>
</dbReference>
<evidence type="ECO:0000256" key="5">
    <source>
        <dbReference type="ARBA" id="ARBA00022741"/>
    </source>
</evidence>
<evidence type="ECO:0000313" key="11">
    <source>
        <dbReference type="EMBL" id="PWN01865.1"/>
    </source>
</evidence>
<feature type="transmembrane region" description="Helical" evidence="9">
    <location>
        <begin position="70"/>
        <end position="89"/>
    </location>
</feature>
<keyword evidence="12" id="KW-1185">Reference proteome</keyword>
<keyword evidence="9" id="KW-0472">Membrane</keyword>
<dbReference type="EMBL" id="QGDD01000007">
    <property type="protein sequence ID" value="PWN01865.1"/>
    <property type="molecule type" value="Genomic_DNA"/>
</dbReference>
<dbReference type="Pfam" id="PF23539">
    <property type="entry name" value="DUF7134"/>
    <property type="match status" value="1"/>
</dbReference>
<organism evidence="11 12">
    <name type="scientific">Nocardioides silvaticus</name>
    <dbReference type="NCBI Taxonomy" id="2201891"/>
    <lineage>
        <taxon>Bacteria</taxon>
        <taxon>Bacillati</taxon>
        <taxon>Actinomycetota</taxon>
        <taxon>Actinomycetes</taxon>
        <taxon>Propionibacteriales</taxon>
        <taxon>Nocardioidaceae</taxon>
        <taxon>Nocardioides</taxon>
    </lineage>
</organism>
<dbReference type="Gene3D" id="1.20.5.1930">
    <property type="match status" value="1"/>
</dbReference>
<dbReference type="Gene3D" id="3.30.565.10">
    <property type="entry name" value="Histidine kinase-like ATPase, C-terminal domain"/>
    <property type="match status" value="1"/>
</dbReference>
<dbReference type="InterPro" id="IPR005467">
    <property type="entry name" value="His_kinase_dom"/>
</dbReference>
<evidence type="ECO:0000259" key="10">
    <source>
        <dbReference type="PROSITE" id="PS50109"/>
    </source>
</evidence>
<dbReference type="AlphaFoldDB" id="A0A316TFC3"/>
<feature type="domain" description="Histidine kinase" evidence="10">
    <location>
        <begin position="311"/>
        <end position="398"/>
    </location>
</feature>
<dbReference type="CDD" id="cd16917">
    <property type="entry name" value="HATPase_UhpB-NarQ-NarX-like"/>
    <property type="match status" value="1"/>
</dbReference>
<sequence length="398" mass="42012">MAGPPAVYGDRVARHDRQPLRLGPRGERWFDVALTAFLLLPVPIFLVWGSRTEGALMTVQVVPLLWRRRHPVTVFGVIAVACGVQAALVDAPLWSQSAFAIATYSIARFATTAWTLVAVGVGLVGAGIASYDWLRPYPATTGTAHVAYALTTGAVVIAAAALGALGRTRQAYVDTLVERGHRLEREAAQQAALAAIDERHRIAREMHDVVAHGLTTIVVQADGARAAAIHDPSVAEPAFATISATGREAIAEMRRMLGVLRAERGETAPQPRLADLPDLVTEARAAGTPIELDLPDPLPAVSDGVALTAYRVVQEALSNVRKHAGPDAAATVRMRLEEGGEHRLVLEIADDGRGAAAPYDGRGLGLTGMRERVTAHDGTLEAGPGPGGGFVVCARIPL</sequence>
<dbReference type="PANTHER" id="PTHR24421:SF10">
    <property type="entry name" value="NITRATE_NITRITE SENSOR PROTEIN NARQ"/>
    <property type="match status" value="1"/>
</dbReference>
<keyword evidence="7" id="KW-0067">ATP-binding</keyword>
<evidence type="ECO:0000256" key="8">
    <source>
        <dbReference type="ARBA" id="ARBA00023012"/>
    </source>
</evidence>
<protein>
    <recommendedName>
        <fullName evidence="2">histidine kinase</fullName>
        <ecNumber evidence="2">2.7.13.3</ecNumber>
    </recommendedName>
</protein>
<keyword evidence="9" id="KW-0812">Transmembrane</keyword>
<dbReference type="SUPFAM" id="SSF55874">
    <property type="entry name" value="ATPase domain of HSP90 chaperone/DNA topoisomerase II/histidine kinase"/>
    <property type="match status" value="1"/>
</dbReference>
<evidence type="ECO:0000313" key="12">
    <source>
        <dbReference type="Proteomes" id="UP000245507"/>
    </source>
</evidence>
<dbReference type="GO" id="GO:0046983">
    <property type="term" value="F:protein dimerization activity"/>
    <property type="evidence" value="ECO:0007669"/>
    <property type="project" value="InterPro"/>
</dbReference>
<dbReference type="PANTHER" id="PTHR24421">
    <property type="entry name" value="NITRATE/NITRITE SENSOR PROTEIN NARX-RELATED"/>
    <property type="match status" value="1"/>
</dbReference>
<dbReference type="GO" id="GO:0016020">
    <property type="term" value="C:membrane"/>
    <property type="evidence" value="ECO:0007669"/>
    <property type="project" value="InterPro"/>
</dbReference>
<keyword evidence="9" id="KW-1133">Transmembrane helix</keyword>
<keyword evidence="5" id="KW-0547">Nucleotide-binding</keyword>
<evidence type="ECO:0000256" key="2">
    <source>
        <dbReference type="ARBA" id="ARBA00012438"/>
    </source>
</evidence>
<comment type="caution">
    <text evidence="11">The sequence shown here is derived from an EMBL/GenBank/DDBJ whole genome shotgun (WGS) entry which is preliminary data.</text>
</comment>
<evidence type="ECO:0000256" key="7">
    <source>
        <dbReference type="ARBA" id="ARBA00022840"/>
    </source>
</evidence>
<feature type="transmembrane region" description="Helical" evidence="9">
    <location>
        <begin position="146"/>
        <end position="166"/>
    </location>
</feature>
<dbReference type="InterPro" id="IPR003594">
    <property type="entry name" value="HATPase_dom"/>
</dbReference>
<evidence type="ECO:0000256" key="1">
    <source>
        <dbReference type="ARBA" id="ARBA00000085"/>
    </source>
</evidence>
<comment type="catalytic activity">
    <reaction evidence="1">
        <text>ATP + protein L-histidine = ADP + protein N-phospho-L-histidine.</text>
        <dbReference type="EC" id="2.7.13.3"/>
    </reaction>
</comment>
<dbReference type="InterPro" id="IPR050482">
    <property type="entry name" value="Sensor_HK_TwoCompSys"/>
</dbReference>
<feature type="transmembrane region" description="Helical" evidence="9">
    <location>
        <begin position="29"/>
        <end position="49"/>
    </location>
</feature>
<dbReference type="PROSITE" id="PS50109">
    <property type="entry name" value="HIS_KIN"/>
    <property type="match status" value="1"/>
</dbReference>
<dbReference type="GO" id="GO:0005524">
    <property type="term" value="F:ATP binding"/>
    <property type="evidence" value="ECO:0007669"/>
    <property type="project" value="UniProtKB-KW"/>
</dbReference>
<dbReference type="GO" id="GO:0000155">
    <property type="term" value="F:phosphorelay sensor kinase activity"/>
    <property type="evidence" value="ECO:0007669"/>
    <property type="project" value="InterPro"/>
</dbReference>
<keyword evidence="8" id="KW-0902">Two-component regulatory system</keyword>
<evidence type="ECO:0000256" key="9">
    <source>
        <dbReference type="SAM" id="Phobius"/>
    </source>
</evidence>
<accession>A0A316TFC3</accession>
<dbReference type="InterPro" id="IPR011712">
    <property type="entry name" value="Sig_transdc_His_kin_sub3_dim/P"/>
</dbReference>
<dbReference type="EC" id="2.7.13.3" evidence="2"/>
<name>A0A316TFC3_9ACTN</name>
<dbReference type="Proteomes" id="UP000245507">
    <property type="component" value="Unassembled WGS sequence"/>
</dbReference>
<feature type="transmembrane region" description="Helical" evidence="9">
    <location>
        <begin position="109"/>
        <end position="134"/>
    </location>
</feature>
<keyword evidence="4" id="KW-0808">Transferase</keyword>
<evidence type="ECO:0000256" key="3">
    <source>
        <dbReference type="ARBA" id="ARBA00022553"/>
    </source>
</evidence>
<proteinExistence type="predicted"/>
<gene>
    <name evidence="11" type="ORF">DJ010_15010</name>
</gene>
<reference evidence="11 12" key="1">
    <citation type="submission" date="2018-05" db="EMBL/GenBank/DDBJ databases">
        <title>Nocardioides silvaticus genome.</title>
        <authorList>
            <person name="Li C."/>
            <person name="Wang G."/>
        </authorList>
    </citation>
    <scope>NUCLEOTIDE SEQUENCE [LARGE SCALE GENOMIC DNA]</scope>
    <source>
        <strain evidence="11 12">CCTCC AB 2018079</strain>
    </source>
</reference>
<evidence type="ECO:0000256" key="4">
    <source>
        <dbReference type="ARBA" id="ARBA00022679"/>
    </source>
</evidence>
<keyword evidence="6 11" id="KW-0418">Kinase</keyword>
<evidence type="ECO:0000256" key="6">
    <source>
        <dbReference type="ARBA" id="ARBA00022777"/>
    </source>
</evidence>
<dbReference type="InterPro" id="IPR036890">
    <property type="entry name" value="HATPase_C_sf"/>
</dbReference>
<dbReference type="Pfam" id="PF07730">
    <property type="entry name" value="HisKA_3"/>
    <property type="match status" value="1"/>
</dbReference>
<dbReference type="Pfam" id="PF02518">
    <property type="entry name" value="HATPase_c"/>
    <property type="match status" value="1"/>
</dbReference>